<dbReference type="RefSeq" id="WP_133876018.1">
    <property type="nucleotide sequence ID" value="NZ_BOMD01000112.1"/>
</dbReference>
<gene>
    <name evidence="1" type="ORF">C8E87_5844</name>
</gene>
<dbReference type="CDD" id="cd00761">
    <property type="entry name" value="Glyco_tranf_GTA_type"/>
    <property type="match status" value="1"/>
</dbReference>
<dbReference type="Gene3D" id="3.90.550.10">
    <property type="entry name" value="Spore Coat Polysaccharide Biosynthesis Protein SpsA, Chain A"/>
    <property type="match status" value="1"/>
</dbReference>
<protein>
    <recommendedName>
        <fullName evidence="3">Glycosyl transferase family 2</fullName>
    </recommendedName>
</protein>
<comment type="caution">
    <text evidence="1">The sequence shown here is derived from an EMBL/GenBank/DDBJ whole genome shotgun (WGS) entry which is preliminary data.</text>
</comment>
<dbReference type="SUPFAM" id="SSF53448">
    <property type="entry name" value="Nucleotide-diphospho-sugar transferases"/>
    <property type="match status" value="1"/>
</dbReference>
<evidence type="ECO:0000313" key="2">
    <source>
        <dbReference type="Proteomes" id="UP000294901"/>
    </source>
</evidence>
<organism evidence="1 2">
    <name type="scientific">Paractinoplanes brasiliensis</name>
    <dbReference type="NCBI Taxonomy" id="52695"/>
    <lineage>
        <taxon>Bacteria</taxon>
        <taxon>Bacillati</taxon>
        <taxon>Actinomycetota</taxon>
        <taxon>Actinomycetes</taxon>
        <taxon>Micromonosporales</taxon>
        <taxon>Micromonosporaceae</taxon>
        <taxon>Paractinoplanes</taxon>
    </lineage>
</organism>
<proteinExistence type="predicted"/>
<dbReference type="OrthoDB" id="3359177at2"/>
<accession>A0A4R6K1T5</accession>
<evidence type="ECO:0008006" key="3">
    <source>
        <dbReference type="Google" id="ProtNLM"/>
    </source>
</evidence>
<keyword evidence="2" id="KW-1185">Reference proteome</keyword>
<evidence type="ECO:0000313" key="1">
    <source>
        <dbReference type="EMBL" id="TDO42081.1"/>
    </source>
</evidence>
<dbReference type="InterPro" id="IPR029044">
    <property type="entry name" value="Nucleotide-diphossugar_trans"/>
</dbReference>
<name>A0A4R6K1T5_9ACTN</name>
<sequence>MSFFTLACAFHDTPRLLERTLPRAIEALTRPTRHEFEVILVAERSTPEVARDLVGRLDDYGVDELRFRRTSRNAFSGAPSNNFHGNHFAATSPYLITFTDDTFMHKTDPDFDVLDAVAGVFERHPEVVMVSKVDDHDEWDWPLVDAGPDIETGVRSVNRVVDQLIAYDTARFAPVARRFGGWERDIFVSQKGFEYQWENLASHVGTSGGRRIAYPQAWPLRVRHADLRTVPGSMHGTQDEDVKLACFERLAETAGTLKR</sequence>
<dbReference type="EMBL" id="SNWR01000001">
    <property type="protein sequence ID" value="TDO42081.1"/>
    <property type="molecule type" value="Genomic_DNA"/>
</dbReference>
<reference evidence="1 2" key="1">
    <citation type="submission" date="2019-03" db="EMBL/GenBank/DDBJ databases">
        <title>Sequencing the genomes of 1000 actinobacteria strains.</title>
        <authorList>
            <person name="Klenk H.-P."/>
        </authorList>
    </citation>
    <scope>NUCLEOTIDE SEQUENCE [LARGE SCALE GENOMIC DNA]</scope>
    <source>
        <strain evidence="1 2">DSM 43805</strain>
    </source>
</reference>
<dbReference type="AlphaFoldDB" id="A0A4R6K1T5"/>
<dbReference type="Proteomes" id="UP000294901">
    <property type="component" value="Unassembled WGS sequence"/>
</dbReference>